<keyword evidence="1" id="KW-1133">Transmembrane helix</keyword>
<dbReference type="EMBL" id="CP028137">
    <property type="protein sequence ID" value="AZZ52036.1"/>
    <property type="molecule type" value="Genomic_DNA"/>
</dbReference>
<evidence type="ECO:0000256" key="1">
    <source>
        <dbReference type="SAM" id="Phobius"/>
    </source>
</evidence>
<protein>
    <submittedName>
        <fullName evidence="2">Uncharacterized protein</fullName>
    </submittedName>
</protein>
<name>A0A3Q9UYB1_9MICO</name>
<evidence type="ECO:0000313" key="3">
    <source>
        <dbReference type="Proteomes" id="UP000285317"/>
    </source>
</evidence>
<keyword evidence="1" id="KW-0472">Membrane</keyword>
<feature type="transmembrane region" description="Helical" evidence="1">
    <location>
        <begin position="88"/>
        <end position="106"/>
    </location>
</feature>
<keyword evidence="1" id="KW-0812">Transmembrane</keyword>
<organism evidence="2 3">
    <name type="scientific">Rathayibacter festucae DSM 15932</name>
    <dbReference type="NCBI Taxonomy" id="1328866"/>
    <lineage>
        <taxon>Bacteria</taxon>
        <taxon>Bacillati</taxon>
        <taxon>Actinomycetota</taxon>
        <taxon>Actinomycetes</taxon>
        <taxon>Micrococcales</taxon>
        <taxon>Microbacteriaceae</taxon>
        <taxon>Rathayibacter</taxon>
    </lineage>
</organism>
<proteinExistence type="predicted"/>
<dbReference type="RefSeq" id="WP_127886877.1">
    <property type="nucleotide sequence ID" value="NZ_CP028137.1"/>
</dbReference>
<accession>A0A3Q9UYB1</accession>
<evidence type="ECO:0000313" key="2">
    <source>
        <dbReference type="EMBL" id="AZZ52036.1"/>
    </source>
</evidence>
<feature type="transmembrane region" description="Helical" evidence="1">
    <location>
        <begin position="61"/>
        <end position="82"/>
    </location>
</feature>
<gene>
    <name evidence="2" type="ORF">C1I64_08180</name>
</gene>
<dbReference type="KEGG" id="rfs:C1I64_08180"/>
<dbReference type="Proteomes" id="UP000285317">
    <property type="component" value="Chromosome"/>
</dbReference>
<reference evidence="2 3" key="1">
    <citation type="submission" date="2018-03" db="EMBL/GenBank/DDBJ databases">
        <title>Bacteriophage NCPPB3778 and a type I-E CRISPR drive the evolution of the US Biological Select Agent, Rathayibacter toxicus.</title>
        <authorList>
            <person name="Davis E.W.II."/>
            <person name="Tabima J.F."/>
            <person name="Weisberg A.J."/>
            <person name="Dantas Lopes L."/>
            <person name="Wiseman M.S."/>
            <person name="Wiseman M.S."/>
            <person name="Pupko T."/>
            <person name="Belcher M.S."/>
            <person name="Sechler A.J."/>
            <person name="Tancos M.A."/>
            <person name="Schroeder B.K."/>
            <person name="Murray T.D."/>
            <person name="Luster D.G."/>
            <person name="Schneider W.L."/>
            <person name="Rogers E."/>
            <person name="Andreote F.D."/>
            <person name="Grunwald N.J."/>
            <person name="Putnam M.L."/>
            <person name="Chang J.H."/>
        </authorList>
    </citation>
    <scope>NUCLEOTIDE SEQUENCE [LARGE SCALE GENOMIC DNA]</scope>
    <source>
        <strain evidence="2 3">DSM 15932</strain>
    </source>
</reference>
<feature type="transmembrane region" description="Helical" evidence="1">
    <location>
        <begin position="25"/>
        <end position="41"/>
    </location>
</feature>
<sequence length="110" mass="11321">MLLVTATVVLELMLGAFLPELWRTPPLVLLPLVVSLLALLPRAFPVVEDSWLLERTAARPMIVACSAEVAVALAGALLAVAMDSPKPLVATAGTVLVLGCVVVAVVPSAG</sequence>
<dbReference type="AlphaFoldDB" id="A0A3Q9UYB1"/>